<protein>
    <submittedName>
        <fullName evidence="1">TraB/GumN family protein</fullName>
    </submittedName>
</protein>
<keyword evidence="2" id="KW-1185">Reference proteome</keyword>
<dbReference type="InterPro" id="IPR047111">
    <property type="entry name" value="YbaP-like"/>
</dbReference>
<name>A0ABV9NBY0_9PROT</name>
<dbReference type="CDD" id="cd14789">
    <property type="entry name" value="Tiki"/>
    <property type="match status" value="1"/>
</dbReference>
<organism evidence="1 2">
    <name type="scientific">Glycocaulis abyssi</name>
    <dbReference type="NCBI Taxonomy" id="1433403"/>
    <lineage>
        <taxon>Bacteria</taxon>
        <taxon>Pseudomonadati</taxon>
        <taxon>Pseudomonadota</taxon>
        <taxon>Alphaproteobacteria</taxon>
        <taxon>Maricaulales</taxon>
        <taxon>Maricaulaceae</taxon>
        <taxon>Glycocaulis</taxon>
    </lineage>
</organism>
<evidence type="ECO:0000313" key="1">
    <source>
        <dbReference type="EMBL" id="MFC4725406.1"/>
    </source>
</evidence>
<sequence>MLKNVIRNAGFAVLGLLAGTGLLSPEHSHATDYATIEASPALWTIEADGATVHLLGTFHLLPDALNWRSDAVNAAFDEADTLWLEADVLSAEAQAQMQALIPQLGLNPQGVTLSSLLGPDTYAAFEAQTAELGVPAGNFEPVQPWLAGITLGAMQLQSFGFNPAMGVEAVLSAQANAQGKSIGYLETAEGQLRILADLPMDIQIEWLRVSLDEMGDLRGELDRMVTAWATGDMDMLDSQVNGSIRDASPELYEALMVNRNHDWVPHIEAMLAAGGTHFVAVGAGHMPGDDGVVALLQAQGHTVTRR</sequence>
<dbReference type="Pfam" id="PF01963">
    <property type="entry name" value="TraB_PrgY_gumN"/>
    <property type="match status" value="1"/>
</dbReference>
<gene>
    <name evidence="1" type="ORF">ACFPB0_08905</name>
</gene>
<proteinExistence type="predicted"/>
<reference evidence="2" key="1">
    <citation type="journal article" date="2019" name="Int. J. Syst. Evol. Microbiol.">
        <title>The Global Catalogue of Microorganisms (GCM) 10K type strain sequencing project: providing services to taxonomists for standard genome sequencing and annotation.</title>
        <authorList>
            <consortium name="The Broad Institute Genomics Platform"/>
            <consortium name="The Broad Institute Genome Sequencing Center for Infectious Disease"/>
            <person name="Wu L."/>
            <person name="Ma J."/>
        </authorList>
    </citation>
    <scope>NUCLEOTIDE SEQUENCE [LARGE SCALE GENOMIC DNA]</scope>
    <source>
        <strain evidence="2">CCUG 62981</strain>
    </source>
</reference>
<dbReference type="RefSeq" id="WP_371393545.1">
    <property type="nucleotide sequence ID" value="NZ_CP163421.1"/>
</dbReference>
<comment type="caution">
    <text evidence="1">The sequence shown here is derived from an EMBL/GenBank/DDBJ whole genome shotgun (WGS) entry which is preliminary data.</text>
</comment>
<dbReference type="EMBL" id="JBHSGQ010000004">
    <property type="protein sequence ID" value="MFC4725406.1"/>
    <property type="molecule type" value="Genomic_DNA"/>
</dbReference>
<dbReference type="InterPro" id="IPR002816">
    <property type="entry name" value="TraB/PrgY/GumN_fam"/>
</dbReference>
<dbReference type="Proteomes" id="UP001596024">
    <property type="component" value="Unassembled WGS sequence"/>
</dbReference>
<evidence type="ECO:0000313" key="2">
    <source>
        <dbReference type="Proteomes" id="UP001596024"/>
    </source>
</evidence>
<dbReference type="PANTHER" id="PTHR40590:SF1">
    <property type="entry name" value="CYTOPLASMIC PROTEIN"/>
    <property type="match status" value="1"/>
</dbReference>
<dbReference type="PANTHER" id="PTHR40590">
    <property type="entry name" value="CYTOPLASMIC PROTEIN-RELATED"/>
    <property type="match status" value="1"/>
</dbReference>
<accession>A0ABV9NBY0</accession>